<protein>
    <submittedName>
        <fullName evidence="2">Uncharacterized protein</fullName>
    </submittedName>
</protein>
<geneLocation type="plasmid" evidence="2 3">
    <name>pCF009-a</name>
</geneLocation>
<dbReference type="AlphaFoldDB" id="A0AA47EQB4"/>
<feature type="transmembrane region" description="Helical" evidence="1">
    <location>
        <begin position="26"/>
        <end position="44"/>
    </location>
</feature>
<evidence type="ECO:0000313" key="3">
    <source>
        <dbReference type="Proteomes" id="UP001164733"/>
    </source>
</evidence>
<accession>A0AA47EQB4</accession>
<evidence type="ECO:0000256" key="1">
    <source>
        <dbReference type="SAM" id="Phobius"/>
    </source>
</evidence>
<evidence type="ECO:0000313" key="2">
    <source>
        <dbReference type="EMBL" id="WAG63261.1"/>
    </source>
</evidence>
<feature type="transmembrane region" description="Helical" evidence="1">
    <location>
        <begin position="56"/>
        <end position="75"/>
    </location>
</feature>
<keyword evidence="1" id="KW-1133">Transmembrane helix</keyword>
<keyword evidence="1" id="KW-0812">Transmembrane</keyword>
<organism evidence="2 3">
    <name type="scientific">Clostridium estertheticum</name>
    <dbReference type="NCBI Taxonomy" id="238834"/>
    <lineage>
        <taxon>Bacteria</taxon>
        <taxon>Bacillati</taxon>
        <taxon>Bacillota</taxon>
        <taxon>Clostridia</taxon>
        <taxon>Eubacteriales</taxon>
        <taxon>Clostridiaceae</taxon>
        <taxon>Clostridium</taxon>
    </lineage>
</organism>
<name>A0AA47EQB4_9CLOT</name>
<keyword evidence="2" id="KW-0614">Plasmid</keyword>
<sequence length="90" mass="10548">MADYNEFLSEWEPIHKKGIIAYVSRYTLTFLATYLLAFIIIIVINGSIKTEKTGEILIYSIVSIIFYAIVFIFKWTCSEKKYKRIVNEPN</sequence>
<gene>
    <name evidence="2" type="ORF">LL038_24865</name>
</gene>
<dbReference type="EMBL" id="CP086240">
    <property type="protein sequence ID" value="WAG63261.1"/>
    <property type="molecule type" value="Genomic_DNA"/>
</dbReference>
<proteinExistence type="predicted"/>
<dbReference type="RefSeq" id="WP_216128089.1">
    <property type="nucleotide sequence ID" value="NZ_CP086240.1"/>
</dbReference>
<dbReference type="Proteomes" id="UP001164733">
    <property type="component" value="Plasmid pCF009-a"/>
</dbReference>
<reference evidence="2" key="1">
    <citation type="submission" date="2021-11" db="EMBL/GenBank/DDBJ databases">
        <title>Clostridia strains as spoilage organisms.</title>
        <authorList>
            <person name="Wambui J."/>
            <person name="Stevens M.J.A."/>
            <person name="Stephan R."/>
        </authorList>
    </citation>
    <scope>NUCLEOTIDE SEQUENCE</scope>
    <source>
        <strain evidence="2">CF009</strain>
        <plasmid evidence="2">pCF009-a</plasmid>
    </source>
</reference>
<keyword evidence="1" id="KW-0472">Membrane</keyword>